<dbReference type="Proteomes" id="UP000198251">
    <property type="component" value="Chromosome I"/>
</dbReference>
<proteinExistence type="predicted"/>
<dbReference type="EMBL" id="LT607733">
    <property type="protein sequence ID" value="SCG18615.1"/>
    <property type="molecule type" value="Genomic_DNA"/>
</dbReference>
<keyword evidence="3" id="KW-1185">Reference proteome</keyword>
<dbReference type="GeneID" id="95804646"/>
<gene>
    <name evidence="2" type="ORF">GA0070610_4961</name>
</gene>
<protein>
    <recommendedName>
        <fullName evidence="4">DUF3592 domain-containing protein</fullName>
    </recommendedName>
</protein>
<keyword evidence="1" id="KW-1133">Transmembrane helix</keyword>
<sequence length="137" mass="14858">MLALVLSGALLVTWALVTIGQGLYLSANGVSTPAEVVRARHVGRSDLVRVRLASGHETELWAWKGTPGVGERMTVVYLEERDWARDAEAFAPMRRIWVGSGMGIWLLVVALVERSWRARQARGRTDPPAGAGSPVGV</sequence>
<evidence type="ECO:0000256" key="1">
    <source>
        <dbReference type="SAM" id="Phobius"/>
    </source>
</evidence>
<evidence type="ECO:0008006" key="4">
    <source>
        <dbReference type="Google" id="ProtNLM"/>
    </source>
</evidence>
<evidence type="ECO:0000313" key="2">
    <source>
        <dbReference type="EMBL" id="SCG18615.1"/>
    </source>
</evidence>
<feature type="transmembrane region" description="Helical" evidence="1">
    <location>
        <begin position="96"/>
        <end position="112"/>
    </location>
</feature>
<dbReference type="AlphaFoldDB" id="A0A1C5GFP2"/>
<accession>A0A1C5GFP2</accession>
<organism evidence="2 3">
    <name type="scientific">Micromonospora echinofusca</name>
    <dbReference type="NCBI Taxonomy" id="47858"/>
    <lineage>
        <taxon>Bacteria</taxon>
        <taxon>Bacillati</taxon>
        <taxon>Actinomycetota</taxon>
        <taxon>Actinomycetes</taxon>
        <taxon>Micromonosporales</taxon>
        <taxon>Micromonosporaceae</taxon>
        <taxon>Micromonospora</taxon>
    </lineage>
</organism>
<keyword evidence="1" id="KW-0472">Membrane</keyword>
<name>A0A1C5GFP2_MICEH</name>
<evidence type="ECO:0000313" key="3">
    <source>
        <dbReference type="Proteomes" id="UP000198251"/>
    </source>
</evidence>
<keyword evidence="1" id="KW-0812">Transmembrane</keyword>
<reference evidence="2 3" key="1">
    <citation type="submission" date="2016-06" db="EMBL/GenBank/DDBJ databases">
        <authorList>
            <person name="Kjaerup R.B."/>
            <person name="Dalgaard T.S."/>
            <person name="Juul-Madsen H.R."/>
        </authorList>
    </citation>
    <scope>NUCLEOTIDE SEQUENCE [LARGE SCALE GENOMIC DNA]</scope>
    <source>
        <strain evidence="2 3">DSM 43913</strain>
    </source>
</reference>
<dbReference type="RefSeq" id="WP_089002204.1">
    <property type="nucleotide sequence ID" value="NZ_JBFAAC010000003.1"/>
</dbReference>